<evidence type="ECO:0000256" key="1">
    <source>
        <dbReference type="SAM" id="MobiDB-lite"/>
    </source>
</evidence>
<dbReference type="GeneID" id="113508743"/>
<dbReference type="InParanoid" id="A0A7E5X530"/>
<reference evidence="4" key="1">
    <citation type="submission" date="2025-08" db="UniProtKB">
        <authorList>
            <consortium name="RefSeq"/>
        </authorList>
    </citation>
    <scope>IDENTIFICATION</scope>
</reference>
<name>A0A7E5X530_TRINI</name>
<keyword evidence="3" id="KW-1185">Reference proteome</keyword>
<feature type="region of interest" description="Disordered" evidence="1">
    <location>
        <begin position="351"/>
        <end position="482"/>
    </location>
</feature>
<feature type="compositionally biased region" description="Low complexity" evidence="1">
    <location>
        <begin position="213"/>
        <end position="234"/>
    </location>
</feature>
<feature type="signal peptide" evidence="2">
    <location>
        <begin position="1"/>
        <end position="19"/>
    </location>
</feature>
<evidence type="ECO:0000313" key="3">
    <source>
        <dbReference type="Proteomes" id="UP000322000"/>
    </source>
</evidence>
<proteinExistence type="predicted"/>
<dbReference type="RefSeq" id="XP_026747626.1">
    <property type="nucleotide sequence ID" value="XM_026891825.1"/>
</dbReference>
<keyword evidence="2" id="KW-0732">Signal</keyword>
<protein>
    <submittedName>
        <fullName evidence="4">Dentin sialophosphoprotein-like</fullName>
    </submittedName>
</protein>
<dbReference type="Proteomes" id="UP000322000">
    <property type="component" value="Chromosome 3"/>
</dbReference>
<dbReference type="AlphaFoldDB" id="A0A7E5X530"/>
<feature type="chain" id="PRO_5028869766" evidence="2">
    <location>
        <begin position="20"/>
        <end position="534"/>
    </location>
</feature>
<feature type="region of interest" description="Disordered" evidence="1">
    <location>
        <begin position="82"/>
        <end position="246"/>
    </location>
</feature>
<gene>
    <name evidence="4" type="primary">LOC113508743</name>
</gene>
<feature type="compositionally biased region" description="Low complexity" evidence="1">
    <location>
        <begin position="453"/>
        <end position="479"/>
    </location>
</feature>
<dbReference type="KEGG" id="tnl:113508743"/>
<evidence type="ECO:0000256" key="2">
    <source>
        <dbReference type="SAM" id="SignalP"/>
    </source>
</evidence>
<feature type="compositionally biased region" description="Polar residues" evidence="1">
    <location>
        <begin position="157"/>
        <end position="168"/>
    </location>
</feature>
<feature type="compositionally biased region" description="Basic and acidic residues" evidence="1">
    <location>
        <begin position="431"/>
        <end position="442"/>
    </location>
</feature>
<feature type="compositionally biased region" description="Low complexity" evidence="1">
    <location>
        <begin position="145"/>
        <end position="156"/>
    </location>
</feature>
<organism evidence="3 4">
    <name type="scientific">Trichoplusia ni</name>
    <name type="common">Cabbage looper</name>
    <dbReference type="NCBI Taxonomy" id="7111"/>
    <lineage>
        <taxon>Eukaryota</taxon>
        <taxon>Metazoa</taxon>
        <taxon>Ecdysozoa</taxon>
        <taxon>Arthropoda</taxon>
        <taxon>Hexapoda</taxon>
        <taxon>Insecta</taxon>
        <taxon>Pterygota</taxon>
        <taxon>Neoptera</taxon>
        <taxon>Endopterygota</taxon>
        <taxon>Lepidoptera</taxon>
        <taxon>Glossata</taxon>
        <taxon>Ditrysia</taxon>
        <taxon>Noctuoidea</taxon>
        <taxon>Noctuidae</taxon>
        <taxon>Plusiinae</taxon>
        <taxon>Trichoplusia</taxon>
    </lineage>
</organism>
<feature type="compositionally biased region" description="Polar residues" evidence="1">
    <location>
        <begin position="402"/>
        <end position="430"/>
    </location>
</feature>
<feature type="compositionally biased region" description="Low complexity" evidence="1">
    <location>
        <begin position="113"/>
        <end position="132"/>
    </location>
</feature>
<evidence type="ECO:0000313" key="4">
    <source>
        <dbReference type="RefSeq" id="XP_026747626.1"/>
    </source>
</evidence>
<accession>A0A7E5X530</accession>
<feature type="compositionally biased region" description="Basic and acidic residues" evidence="1">
    <location>
        <begin position="133"/>
        <end position="144"/>
    </location>
</feature>
<sequence>MRWVLWSLIILISVLSSYQQKISICRNIEDCVQQYLRHNHRHIKKYDGGSKLKEKELAYTKFLESLIQYGVPVHPAALIKAKKGVSPQTKRRGKMTMTTDDPSSSERSDSAAESKSAPESAPNSESVPNSESDAAKNSESERSSSSETDSPLETTTQDTYSTRKSTTVCPWCVPGDVNKRKTITTTERNRYKPGDLTFPPIEISDDSDKSDNSDNSDNSHNSDNSDNSVNSDNSDNNDDSEDTTTTMMTTPYTVYKKVMLTTTMEMFTRSRLFPSNSGYQQILDRPPSVKIAEYLQSRNSIRKGPNKYKEYSSFLEELERDGVHVYTSRADTDNHSKRNTTKKKSKHIFLNSNINVNGYHTSSGDISESKSESHYSKGTESESHPKSETGSNSHETSDYESKSQLNTQSFENSELASEIISGSGSNSATKSESHISESHAYSESDVPESEVGSNSESNPESASSSYSESGSYSESVSNSESRDPIVFPVTTIRYNTTPATLKRASSRKFKRYKVTFRARLKHFGHENNWYYFKQ</sequence>
<feature type="compositionally biased region" description="Basic and acidic residues" evidence="1">
    <location>
        <begin position="367"/>
        <end position="387"/>
    </location>
</feature>
<feature type="compositionally biased region" description="Polar residues" evidence="1">
    <location>
        <begin position="351"/>
        <end position="361"/>
    </location>
</feature>